<dbReference type="Proteomes" id="UP000248790">
    <property type="component" value="Unassembled WGS sequence"/>
</dbReference>
<name>A0A327X1D8_LARAB</name>
<reference evidence="1 2" key="1">
    <citation type="submission" date="2018-06" db="EMBL/GenBank/DDBJ databases">
        <title>Genomic Encyclopedia of Archaeal and Bacterial Type Strains, Phase II (KMG-II): from individual species to whole genera.</title>
        <authorList>
            <person name="Goeker M."/>
        </authorList>
    </citation>
    <scope>NUCLEOTIDE SEQUENCE [LARGE SCALE GENOMIC DNA]</scope>
    <source>
        <strain evidence="1 2">DSM 21851</strain>
    </source>
</reference>
<dbReference type="RefSeq" id="WP_111627965.1">
    <property type="nucleotide sequence ID" value="NZ_QLMC01000002.1"/>
</dbReference>
<dbReference type="OrthoDB" id="630434at2"/>
<evidence type="ECO:0000313" key="2">
    <source>
        <dbReference type="Proteomes" id="UP000248790"/>
    </source>
</evidence>
<keyword evidence="2" id="KW-1185">Reference proteome</keyword>
<proteinExistence type="predicted"/>
<sequence>MTKHGQLLKSQYGFLLPTAFNVTKNRLIYAIPFFNLSLSLSPPCTRFPAISGNQSAGGQPGAGGTP</sequence>
<protein>
    <submittedName>
        <fullName evidence="1">Uncharacterized protein</fullName>
    </submittedName>
</protein>
<dbReference type="EMBL" id="QLMC01000002">
    <property type="protein sequence ID" value="RAK00206.1"/>
    <property type="molecule type" value="Genomic_DNA"/>
</dbReference>
<organism evidence="1 2">
    <name type="scientific">Larkinella arboricola</name>
    <dbReference type="NCBI Taxonomy" id="643671"/>
    <lineage>
        <taxon>Bacteria</taxon>
        <taxon>Pseudomonadati</taxon>
        <taxon>Bacteroidota</taxon>
        <taxon>Cytophagia</taxon>
        <taxon>Cytophagales</taxon>
        <taxon>Spirosomataceae</taxon>
        <taxon>Larkinella</taxon>
    </lineage>
</organism>
<comment type="caution">
    <text evidence="1">The sequence shown here is derived from an EMBL/GenBank/DDBJ whole genome shotgun (WGS) entry which is preliminary data.</text>
</comment>
<dbReference type="AlphaFoldDB" id="A0A327X1D8"/>
<gene>
    <name evidence="1" type="ORF">LX87_01904</name>
</gene>
<evidence type="ECO:0000313" key="1">
    <source>
        <dbReference type="EMBL" id="RAK00206.1"/>
    </source>
</evidence>
<accession>A0A327X1D8</accession>